<keyword evidence="1" id="KW-0732">Signal</keyword>
<sequence>MYIKIKNVDTGGRVDIANVKDQLQLESFAENFTYLCLGYYFLNNENYAIHAITLLDTFFLNESTRMNPNLNYAQFVRGAQNKSQFGRGEGVISSRVLSRIAGVLPILDAFHAYGALNQSIKLWFSNYLNWLQTSPVALEASRAKNNIRTWYIVQIASIDHFLNPISVQASNIIINFFKNDLHKQIDSVTGNQPLEAKRAKPLHYLAFNMQAILFLAELAKDNGLDVYNNNLIHAATKYITTFGNDLNQKEDITQAVRCIEIVSKGLNDQDNCCRQFIDTAYHCKYSDKIGGPKNAINILWS</sequence>
<feature type="domain" description="Alginate lyase" evidence="3">
    <location>
        <begin position="15"/>
        <end position="243"/>
    </location>
</feature>
<protein>
    <recommendedName>
        <fullName evidence="3">Alginate lyase domain-containing protein</fullName>
    </recommendedName>
</protein>
<dbReference type="InterPro" id="IPR008929">
    <property type="entry name" value="Chondroitin_lyas"/>
</dbReference>
<dbReference type="AlphaFoldDB" id="A0A8H7VZZ5"/>
<reference evidence="4" key="1">
    <citation type="submission" date="2021-01" db="EMBL/GenBank/DDBJ databases">
        <title>Metabolic potential, ecology and presence of endohyphal bacteria is reflected in genomic diversity of Mucoromycotina.</title>
        <authorList>
            <person name="Muszewska A."/>
            <person name="Okrasinska A."/>
            <person name="Steczkiewicz K."/>
            <person name="Drgas O."/>
            <person name="Orlowska M."/>
            <person name="Perlinska-Lenart U."/>
            <person name="Aleksandrzak-Piekarczyk T."/>
            <person name="Szatraj K."/>
            <person name="Zielenkiewicz U."/>
            <person name="Pilsyk S."/>
            <person name="Malc E."/>
            <person name="Mieczkowski P."/>
            <person name="Kruszewska J.S."/>
            <person name="Biernat P."/>
            <person name="Pawlowska J."/>
        </authorList>
    </citation>
    <scope>NUCLEOTIDE SEQUENCE</scope>
    <source>
        <strain evidence="4">WA0000018081</strain>
    </source>
</reference>
<evidence type="ECO:0000313" key="4">
    <source>
        <dbReference type="EMBL" id="KAG2233409.1"/>
    </source>
</evidence>
<dbReference type="SUPFAM" id="SSF48230">
    <property type="entry name" value="Chondroitin AC/alginate lyase"/>
    <property type="match status" value="1"/>
</dbReference>
<dbReference type="InterPro" id="IPR008397">
    <property type="entry name" value="Alginate_lyase_dom"/>
</dbReference>
<name>A0A8H7VZZ5_9FUNG</name>
<evidence type="ECO:0000256" key="2">
    <source>
        <dbReference type="ARBA" id="ARBA00023239"/>
    </source>
</evidence>
<accession>A0A8H7VZZ5</accession>
<dbReference type="Pfam" id="PF05426">
    <property type="entry name" value="Alginate_lyase"/>
    <property type="match status" value="1"/>
</dbReference>
<dbReference type="GO" id="GO:0042597">
    <property type="term" value="C:periplasmic space"/>
    <property type="evidence" value="ECO:0007669"/>
    <property type="project" value="InterPro"/>
</dbReference>
<proteinExistence type="predicted"/>
<evidence type="ECO:0000256" key="1">
    <source>
        <dbReference type="ARBA" id="ARBA00022729"/>
    </source>
</evidence>
<dbReference type="GO" id="GO:0016829">
    <property type="term" value="F:lyase activity"/>
    <property type="evidence" value="ECO:0007669"/>
    <property type="project" value="UniProtKB-KW"/>
</dbReference>
<organism evidence="4 5">
    <name type="scientific">Thamnidium elegans</name>
    <dbReference type="NCBI Taxonomy" id="101142"/>
    <lineage>
        <taxon>Eukaryota</taxon>
        <taxon>Fungi</taxon>
        <taxon>Fungi incertae sedis</taxon>
        <taxon>Mucoromycota</taxon>
        <taxon>Mucoromycotina</taxon>
        <taxon>Mucoromycetes</taxon>
        <taxon>Mucorales</taxon>
        <taxon>Mucorineae</taxon>
        <taxon>Mucoraceae</taxon>
        <taxon>Thamnidium</taxon>
    </lineage>
</organism>
<evidence type="ECO:0000259" key="3">
    <source>
        <dbReference type="Pfam" id="PF05426"/>
    </source>
</evidence>
<comment type="caution">
    <text evidence="4">The sequence shown here is derived from an EMBL/GenBank/DDBJ whole genome shotgun (WGS) entry which is preliminary data.</text>
</comment>
<dbReference type="Proteomes" id="UP000613177">
    <property type="component" value="Unassembled WGS sequence"/>
</dbReference>
<evidence type="ECO:0000313" key="5">
    <source>
        <dbReference type="Proteomes" id="UP000613177"/>
    </source>
</evidence>
<gene>
    <name evidence="4" type="ORF">INT48_007439</name>
</gene>
<dbReference type="Gene3D" id="1.50.10.100">
    <property type="entry name" value="Chondroitin AC/alginate lyase"/>
    <property type="match status" value="1"/>
</dbReference>
<dbReference type="EMBL" id="JAEPRE010000080">
    <property type="protein sequence ID" value="KAG2233409.1"/>
    <property type="molecule type" value="Genomic_DNA"/>
</dbReference>
<keyword evidence="5" id="KW-1185">Reference proteome</keyword>
<keyword evidence="2" id="KW-0456">Lyase</keyword>